<feature type="transmembrane region" description="Helical" evidence="7">
    <location>
        <begin position="321"/>
        <end position="341"/>
    </location>
</feature>
<dbReference type="RefSeq" id="WP_184077770.1">
    <property type="nucleotide sequence ID" value="NZ_JACHDS010000001.1"/>
</dbReference>
<dbReference type="GO" id="GO:0022857">
    <property type="term" value="F:transmembrane transporter activity"/>
    <property type="evidence" value="ECO:0007669"/>
    <property type="project" value="InterPro"/>
</dbReference>
<feature type="transmembrane region" description="Helical" evidence="7">
    <location>
        <begin position="289"/>
        <end position="314"/>
    </location>
</feature>
<evidence type="ECO:0000313" key="10">
    <source>
        <dbReference type="Proteomes" id="UP000546642"/>
    </source>
</evidence>
<evidence type="ECO:0000256" key="2">
    <source>
        <dbReference type="ARBA" id="ARBA00022448"/>
    </source>
</evidence>
<sequence length="443" mass="45574">MSVGARDRACEETSAEPTSAGRVLREDGGPASGTAPVEPAGGARAWLVWGVAVGVYFLAMFHRNALGVAALEAQERFHVGPALLSVLPVVQLVVYVALQVPTGLMADRLGPRRTLLMGLVAMTAGVVLFALAPNVEAAIAARVLIGLGDAVTFLNVIRLGALWFPRSRYALVSAFTGTIGGLGQVASVVPLSLALHQVGWTAAFLGAGALTALMMLLVLLVVRDRPAGMPAEAHPQERVSLRARLTEALRARGPRVGMASHVVLQAPYTMLAALWGYPFLVEGLGMAPVVAGTVLTVLGVSTLWVSPVLGAFVGRFPGVRAVFAIGLGVVLSAGWAAIAVWPGGPPPVWLVVAHFAVACAASVMAAPISFDFARDGVPAQRTGVASSLVNMAGFTAVVVTVLLAGVILEAGAGFQAAFLPVTATTALGTVALALLLRRYPRSG</sequence>
<organism evidence="9 10">
    <name type="scientific">Nocardiopsis mwathae</name>
    <dbReference type="NCBI Taxonomy" id="1472723"/>
    <lineage>
        <taxon>Bacteria</taxon>
        <taxon>Bacillati</taxon>
        <taxon>Actinomycetota</taxon>
        <taxon>Actinomycetes</taxon>
        <taxon>Streptosporangiales</taxon>
        <taxon>Nocardiopsidaceae</taxon>
        <taxon>Nocardiopsis</taxon>
    </lineage>
</organism>
<dbReference type="AlphaFoldDB" id="A0A7W9YLZ3"/>
<feature type="transmembrane region" description="Helical" evidence="7">
    <location>
        <begin position="388"/>
        <end position="408"/>
    </location>
</feature>
<proteinExistence type="predicted"/>
<evidence type="ECO:0000256" key="5">
    <source>
        <dbReference type="ARBA" id="ARBA00023136"/>
    </source>
</evidence>
<dbReference type="SUPFAM" id="SSF103473">
    <property type="entry name" value="MFS general substrate transporter"/>
    <property type="match status" value="1"/>
</dbReference>
<name>A0A7W9YLZ3_9ACTN</name>
<comment type="subcellular location">
    <subcellularLocation>
        <location evidence="1">Cell membrane</location>
        <topology evidence="1">Multi-pass membrane protein</topology>
    </subcellularLocation>
</comment>
<protein>
    <submittedName>
        <fullName evidence="9">MFS family permease</fullName>
    </submittedName>
</protein>
<evidence type="ECO:0000259" key="8">
    <source>
        <dbReference type="PROSITE" id="PS50850"/>
    </source>
</evidence>
<evidence type="ECO:0000256" key="3">
    <source>
        <dbReference type="ARBA" id="ARBA00022692"/>
    </source>
</evidence>
<reference evidence="9 10" key="1">
    <citation type="submission" date="2020-08" db="EMBL/GenBank/DDBJ databases">
        <title>Sequencing the genomes of 1000 actinobacteria strains.</title>
        <authorList>
            <person name="Klenk H.-P."/>
        </authorList>
    </citation>
    <scope>NUCLEOTIDE SEQUENCE [LARGE SCALE GENOMIC DNA]</scope>
    <source>
        <strain evidence="9 10">DSM 46659</strain>
    </source>
</reference>
<comment type="caution">
    <text evidence="9">The sequence shown here is derived from an EMBL/GenBank/DDBJ whole genome shotgun (WGS) entry which is preliminary data.</text>
</comment>
<dbReference type="InterPro" id="IPR020846">
    <property type="entry name" value="MFS_dom"/>
</dbReference>
<evidence type="ECO:0000256" key="7">
    <source>
        <dbReference type="SAM" id="Phobius"/>
    </source>
</evidence>
<feature type="transmembrane region" description="Helical" evidence="7">
    <location>
        <begin position="82"/>
        <end position="102"/>
    </location>
</feature>
<feature type="transmembrane region" description="Helical" evidence="7">
    <location>
        <begin position="169"/>
        <end position="193"/>
    </location>
</feature>
<keyword evidence="10" id="KW-1185">Reference proteome</keyword>
<feature type="compositionally biased region" description="Basic and acidic residues" evidence="6">
    <location>
        <begin position="1"/>
        <end position="11"/>
    </location>
</feature>
<evidence type="ECO:0000256" key="4">
    <source>
        <dbReference type="ARBA" id="ARBA00022989"/>
    </source>
</evidence>
<feature type="region of interest" description="Disordered" evidence="6">
    <location>
        <begin position="1"/>
        <end position="37"/>
    </location>
</feature>
<dbReference type="Pfam" id="PF07690">
    <property type="entry name" value="MFS_1"/>
    <property type="match status" value="1"/>
</dbReference>
<feature type="transmembrane region" description="Helical" evidence="7">
    <location>
        <begin position="138"/>
        <end position="157"/>
    </location>
</feature>
<dbReference type="Gene3D" id="1.20.1250.20">
    <property type="entry name" value="MFS general substrate transporter like domains"/>
    <property type="match status" value="2"/>
</dbReference>
<dbReference type="GO" id="GO:0005886">
    <property type="term" value="C:plasma membrane"/>
    <property type="evidence" value="ECO:0007669"/>
    <property type="project" value="UniProtKB-SubCell"/>
</dbReference>
<dbReference type="InterPro" id="IPR011701">
    <property type="entry name" value="MFS"/>
</dbReference>
<feature type="domain" description="Major facilitator superfamily (MFS) profile" evidence="8">
    <location>
        <begin position="48"/>
        <end position="440"/>
    </location>
</feature>
<evidence type="ECO:0000313" key="9">
    <source>
        <dbReference type="EMBL" id="MBB6174001.1"/>
    </source>
</evidence>
<dbReference type="Proteomes" id="UP000546642">
    <property type="component" value="Unassembled WGS sequence"/>
</dbReference>
<dbReference type="PANTHER" id="PTHR42718">
    <property type="entry name" value="MAJOR FACILITATOR SUPERFAMILY MULTIDRUG TRANSPORTER MFSC"/>
    <property type="match status" value="1"/>
</dbReference>
<keyword evidence="4 7" id="KW-1133">Transmembrane helix</keyword>
<dbReference type="CDD" id="cd06174">
    <property type="entry name" value="MFS"/>
    <property type="match status" value="1"/>
</dbReference>
<gene>
    <name evidence="9" type="ORF">HNR23_004061</name>
</gene>
<dbReference type="InterPro" id="IPR036259">
    <property type="entry name" value="MFS_trans_sf"/>
</dbReference>
<keyword evidence="2" id="KW-0813">Transport</keyword>
<keyword evidence="3 7" id="KW-0812">Transmembrane</keyword>
<keyword evidence="5 7" id="KW-0472">Membrane</keyword>
<feature type="transmembrane region" description="Helical" evidence="7">
    <location>
        <begin position="199"/>
        <end position="222"/>
    </location>
</feature>
<feature type="transmembrane region" description="Helical" evidence="7">
    <location>
        <begin position="114"/>
        <end position="132"/>
    </location>
</feature>
<feature type="transmembrane region" description="Helical" evidence="7">
    <location>
        <begin position="347"/>
        <end position="368"/>
    </location>
</feature>
<accession>A0A7W9YLZ3</accession>
<feature type="transmembrane region" description="Helical" evidence="7">
    <location>
        <begin position="258"/>
        <end position="277"/>
    </location>
</feature>
<evidence type="ECO:0000256" key="6">
    <source>
        <dbReference type="SAM" id="MobiDB-lite"/>
    </source>
</evidence>
<dbReference type="EMBL" id="JACHDS010000001">
    <property type="protein sequence ID" value="MBB6174001.1"/>
    <property type="molecule type" value="Genomic_DNA"/>
</dbReference>
<dbReference type="PROSITE" id="PS50850">
    <property type="entry name" value="MFS"/>
    <property type="match status" value="1"/>
</dbReference>
<dbReference type="PANTHER" id="PTHR42718:SF9">
    <property type="entry name" value="MAJOR FACILITATOR SUPERFAMILY MULTIDRUG TRANSPORTER MFSC"/>
    <property type="match status" value="1"/>
</dbReference>
<evidence type="ECO:0000256" key="1">
    <source>
        <dbReference type="ARBA" id="ARBA00004651"/>
    </source>
</evidence>
<feature type="transmembrane region" description="Helical" evidence="7">
    <location>
        <begin position="414"/>
        <end position="436"/>
    </location>
</feature>
<feature type="transmembrane region" description="Helical" evidence="7">
    <location>
        <begin position="45"/>
        <end position="62"/>
    </location>
</feature>